<evidence type="ECO:0000259" key="9">
    <source>
        <dbReference type="PROSITE" id="PS50850"/>
    </source>
</evidence>
<feature type="transmembrane region" description="Helical" evidence="8">
    <location>
        <begin position="77"/>
        <end position="100"/>
    </location>
</feature>
<feature type="transmembrane region" description="Helical" evidence="8">
    <location>
        <begin position="163"/>
        <end position="185"/>
    </location>
</feature>
<dbReference type="InterPro" id="IPR004812">
    <property type="entry name" value="Efflux_drug-R_Bcr/CmlA"/>
</dbReference>
<accession>A0A4D7B6B9</accession>
<evidence type="ECO:0000313" key="11">
    <source>
        <dbReference type="Proteomes" id="UP000298781"/>
    </source>
</evidence>
<dbReference type="AlphaFoldDB" id="A0A4D7B6B9"/>
<keyword evidence="11" id="KW-1185">Reference proteome</keyword>
<keyword evidence="3 8" id="KW-0813">Transport</keyword>
<dbReference type="PROSITE" id="PS50850">
    <property type="entry name" value="MFS"/>
    <property type="match status" value="1"/>
</dbReference>
<feature type="transmembrane region" description="Helical" evidence="8">
    <location>
        <begin position="213"/>
        <end position="237"/>
    </location>
</feature>
<evidence type="ECO:0000256" key="6">
    <source>
        <dbReference type="ARBA" id="ARBA00022989"/>
    </source>
</evidence>
<gene>
    <name evidence="10" type="ORF">E8M01_21865</name>
</gene>
<dbReference type="Pfam" id="PF07690">
    <property type="entry name" value="MFS_1"/>
    <property type="match status" value="1"/>
</dbReference>
<dbReference type="GO" id="GO:0005886">
    <property type="term" value="C:plasma membrane"/>
    <property type="evidence" value="ECO:0007669"/>
    <property type="project" value="UniProtKB-SubCell"/>
</dbReference>
<feature type="transmembrane region" description="Helical" evidence="8">
    <location>
        <begin position="314"/>
        <end position="334"/>
    </location>
</feature>
<feature type="domain" description="Major facilitator superfamily (MFS) profile" evidence="9">
    <location>
        <begin position="8"/>
        <end position="396"/>
    </location>
</feature>
<dbReference type="KEGG" id="pstg:E8M01_21865"/>
<keyword evidence="6 8" id="KW-1133">Transmembrane helix</keyword>
<keyword evidence="8" id="KW-0997">Cell inner membrane</keyword>
<evidence type="ECO:0000313" key="10">
    <source>
        <dbReference type="EMBL" id="QCI66645.1"/>
    </source>
</evidence>
<feature type="transmembrane region" description="Helical" evidence="8">
    <location>
        <begin position="47"/>
        <end position="65"/>
    </location>
</feature>
<dbReference type="PRINTS" id="PR01035">
    <property type="entry name" value="TCRTETA"/>
</dbReference>
<feature type="transmembrane region" description="Helical" evidence="8">
    <location>
        <begin position="135"/>
        <end position="157"/>
    </location>
</feature>
<protein>
    <recommendedName>
        <fullName evidence="8">Bcr/CflA family efflux transporter</fullName>
    </recommendedName>
</protein>
<feature type="transmembrane region" description="Helical" evidence="8">
    <location>
        <begin position="374"/>
        <end position="392"/>
    </location>
</feature>
<organism evidence="10 11">
    <name type="scientific">Phreatobacter stygius</name>
    <dbReference type="NCBI Taxonomy" id="1940610"/>
    <lineage>
        <taxon>Bacteria</taxon>
        <taxon>Pseudomonadati</taxon>
        <taxon>Pseudomonadota</taxon>
        <taxon>Alphaproteobacteria</taxon>
        <taxon>Hyphomicrobiales</taxon>
        <taxon>Phreatobacteraceae</taxon>
        <taxon>Phreatobacter</taxon>
    </lineage>
</organism>
<keyword evidence="4" id="KW-1003">Cell membrane</keyword>
<dbReference type="InterPro" id="IPR020846">
    <property type="entry name" value="MFS_dom"/>
</dbReference>
<evidence type="ECO:0000256" key="2">
    <source>
        <dbReference type="ARBA" id="ARBA00006236"/>
    </source>
</evidence>
<dbReference type="RefSeq" id="WP_136962086.1">
    <property type="nucleotide sequence ID" value="NZ_CP039690.1"/>
</dbReference>
<dbReference type="SUPFAM" id="SSF103473">
    <property type="entry name" value="MFS general substrate transporter"/>
    <property type="match status" value="1"/>
</dbReference>
<feature type="transmembrane region" description="Helical" evidence="8">
    <location>
        <begin position="106"/>
        <end position="123"/>
    </location>
</feature>
<feature type="transmembrane region" description="Helical" evidence="8">
    <location>
        <begin position="249"/>
        <end position="267"/>
    </location>
</feature>
<proteinExistence type="inferred from homology"/>
<dbReference type="GO" id="GO:1990961">
    <property type="term" value="P:xenobiotic detoxification by transmembrane export across the plasma membrane"/>
    <property type="evidence" value="ECO:0007669"/>
    <property type="project" value="InterPro"/>
</dbReference>
<dbReference type="CDD" id="cd17320">
    <property type="entry name" value="MFS_MdfA_MDR_like"/>
    <property type="match status" value="1"/>
</dbReference>
<evidence type="ECO:0000256" key="1">
    <source>
        <dbReference type="ARBA" id="ARBA00004651"/>
    </source>
</evidence>
<dbReference type="PANTHER" id="PTHR23502:SF132">
    <property type="entry name" value="POLYAMINE TRANSPORTER 2-RELATED"/>
    <property type="match status" value="1"/>
</dbReference>
<reference evidence="10 11" key="1">
    <citation type="submission" date="2019-04" db="EMBL/GenBank/DDBJ databases">
        <title>Phreatobacter aquaticus sp. nov.</title>
        <authorList>
            <person name="Choi A."/>
        </authorList>
    </citation>
    <scope>NUCLEOTIDE SEQUENCE [LARGE SCALE GENOMIC DNA]</scope>
    <source>
        <strain evidence="10 11">KCTC 52518</strain>
    </source>
</reference>
<keyword evidence="7 8" id="KW-0472">Membrane</keyword>
<dbReference type="PANTHER" id="PTHR23502">
    <property type="entry name" value="MAJOR FACILITATOR SUPERFAMILY"/>
    <property type="match status" value="1"/>
</dbReference>
<keyword evidence="5 8" id="KW-0812">Transmembrane</keyword>
<dbReference type="GO" id="GO:0042910">
    <property type="term" value="F:xenobiotic transmembrane transporter activity"/>
    <property type="evidence" value="ECO:0007669"/>
    <property type="project" value="InterPro"/>
</dbReference>
<dbReference type="NCBIfam" id="TIGR00710">
    <property type="entry name" value="efflux_Bcr_CflA"/>
    <property type="match status" value="1"/>
</dbReference>
<evidence type="ECO:0000256" key="8">
    <source>
        <dbReference type="RuleBase" id="RU365088"/>
    </source>
</evidence>
<dbReference type="OrthoDB" id="9800416at2"/>
<feature type="transmembrane region" description="Helical" evidence="8">
    <location>
        <begin position="279"/>
        <end position="302"/>
    </location>
</feature>
<sequence>MSDPRLSPRVLVPLLVVLTAIGPMALNLPLPAVPALARYFDADPGIVQLTITLYLAGMACAQLVHGPLSDRYGRRPVMICALIITGSMSLAAAAATSIGWLIVARVLQSLGASAGLVVGRAVIRDVFDRDRSASMIGWVTMAMVVAPMLSPSIGGLLNETVGWRWIFVATAGVTALALAAAFFGLPETRATVSSPTISEIFRDARLLMTDRNFLGYLGIGAVSSVTFFAFVGGAPHVVVTVMGESSTSYGLWFIANAGGYMVGNAVSGRYSMRVGGDRLIAWGCVLMIIAALVQSGIAFSGWMTHPAMLFLPQAGIAFANGLQLPAAVAGAVSVNPHAVGSASGIVGFSQMGLGAIAAQIAGSLVGAYVSATPMVVMVLIAAVGTWACTLLLKRQDA</sequence>
<evidence type="ECO:0000256" key="3">
    <source>
        <dbReference type="ARBA" id="ARBA00022448"/>
    </source>
</evidence>
<dbReference type="InterPro" id="IPR011701">
    <property type="entry name" value="MFS"/>
</dbReference>
<name>A0A4D7B6B9_9HYPH</name>
<comment type="caution">
    <text evidence="8">Lacks conserved residue(s) required for the propagation of feature annotation.</text>
</comment>
<dbReference type="Proteomes" id="UP000298781">
    <property type="component" value="Chromosome"/>
</dbReference>
<dbReference type="Gene3D" id="1.20.1720.10">
    <property type="entry name" value="Multidrug resistance protein D"/>
    <property type="match status" value="1"/>
</dbReference>
<evidence type="ECO:0000256" key="5">
    <source>
        <dbReference type="ARBA" id="ARBA00022692"/>
    </source>
</evidence>
<dbReference type="InterPro" id="IPR036259">
    <property type="entry name" value="MFS_trans_sf"/>
</dbReference>
<dbReference type="EMBL" id="CP039690">
    <property type="protein sequence ID" value="QCI66645.1"/>
    <property type="molecule type" value="Genomic_DNA"/>
</dbReference>
<evidence type="ECO:0000256" key="7">
    <source>
        <dbReference type="ARBA" id="ARBA00023136"/>
    </source>
</evidence>
<comment type="subcellular location">
    <subcellularLocation>
        <location evidence="8">Cell inner membrane</location>
        <topology evidence="8">Multi-pass membrane protein</topology>
    </subcellularLocation>
    <subcellularLocation>
        <location evidence="1">Cell membrane</location>
        <topology evidence="1">Multi-pass membrane protein</topology>
    </subcellularLocation>
</comment>
<evidence type="ECO:0000256" key="4">
    <source>
        <dbReference type="ARBA" id="ARBA00022475"/>
    </source>
</evidence>
<comment type="similarity">
    <text evidence="2 8">Belongs to the major facilitator superfamily. Bcr/CmlA family.</text>
</comment>
<feature type="transmembrane region" description="Helical" evidence="8">
    <location>
        <begin position="346"/>
        <end position="368"/>
    </location>
</feature>
<dbReference type="InterPro" id="IPR001958">
    <property type="entry name" value="Tet-R_TetA/multi-R_MdtG-like"/>
</dbReference>